<dbReference type="SMART" id="SM00984">
    <property type="entry name" value="UDPG_MGDP_dh_C"/>
    <property type="match status" value="1"/>
</dbReference>
<dbReference type="InterPro" id="IPR014026">
    <property type="entry name" value="UDP-Glc/GDP-Man_DH_dimer"/>
</dbReference>
<evidence type="ECO:0000256" key="9">
    <source>
        <dbReference type="PIRSR" id="PIRSR500134-1"/>
    </source>
</evidence>
<accession>A0A7X3KR07</accession>
<keyword evidence="6 8" id="KW-0520">NAD</keyword>
<organism evidence="13 14">
    <name type="scientific">Vreelandella zhuhanensis</name>
    <dbReference type="NCBI Taxonomy" id="2684210"/>
    <lineage>
        <taxon>Bacteria</taxon>
        <taxon>Pseudomonadati</taxon>
        <taxon>Pseudomonadota</taxon>
        <taxon>Gammaproteobacteria</taxon>
        <taxon>Oceanospirillales</taxon>
        <taxon>Halomonadaceae</taxon>
        <taxon>Vreelandella</taxon>
    </lineage>
</organism>
<dbReference type="GO" id="GO:0051287">
    <property type="term" value="F:NAD binding"/>
    <property type="evidence" value="ECO:0007669"/>
    <property type="project" value="InterPro"/>
</dbReference>
<feature type="binding site" evidence="10">
    <location>
        <begin position="255"/>
        <end position="259"/>
    </location>
    <ligand>
        <name>substrate</name>
    </ligand>
</feature>
<protein>
    <recommendedName>
        <fullName evidence="4 8">UDP-glucose 6-dehydrogenase</fullName>
        <ecNumber evidence="3 8">1.1.1.22</ecNumber>
    </recommendedName>
</protein>
<dbReference type="EMBL" id="WTKP01000004">
    <property type="protein sequence ID" value="MWJ27856.1"/>
    <property type="molecule type" value="Genomic_DNA"/>
</dbReference>
<dbReference type="PANTHER" id="PTHR43750:SF3">
    <property type="entry name" value="UDP-GLUCOSE 6-DEHYDROGENASE TUAD"/>
    <property type="match status" value="1"/>
</dbReference>
<dbReference type="UniPathway" id="UPA00038">
    <property type="reaction ID" value="UER00491"/>
</dbReference>
<feature type="binding site" evidence="10">
    <location>
        <position position="263"/>
    </location>
    <ligand>
        <name>substrate</name>
    </ligand>
</feature>
<dbReference type="PANTHER" id="PTHR43750">
    <property type="entry name" value="UDP-GLUCOSE 6-DEHYDROGENASE TUAD"/>
    <property type="match status" value="1"/>
</dbReference>
<feature type="binding site" evidence="10">
    <location>
        <position position="326"/>
    </location>
    <ligand>
        <name>substrate</name>
    </ligand>
</feature>
<dbReference type="AlphaFoldDB" id="A0A7X3KR07"/>
<dbReference type="InterPro" id="IPR001732">
    <property type="entry name" value="UDP-Glc/GDP-Man_DH_N"/>
</dbReference>
<sequence length="443" mass="48346">MHISVFGTGYVGLVAGACLAEVGHQVVCMDVNAERIAQLETGEVPIFEPGLSSIVAHNVAAGRLRFTSDAATAVNEGELLFIAVGTPSDEDGSADLRYVLEVARTIGEHMQGYKLVIDKSTVPVGTAEKVTAKITAALEARGANHAFNVCSNPEFMKEGAAIDDFTRGARIIVGTESEGVKQRMRECYAPYNRNHDKLMFMSVRAAELTKYAANAMLATKISFMNEIANLAERLEVDVEDVRRGIGSDPRIGYHFIYPGCGYGGSCFPKDVQALERTAHQYGYTPQLLSAVEAVNQRQKHTLYTKLESALGELEGKTIAVWGLAFKPDTDDMREAPSRTLMEALWQAGARVQAFDPEAMAECRRLYGERDDLVLVGDRIQAVKGADALVICTEWKEFRSVDFAWLSEQLKAKVIVDGRNLYTPEAVQGAGMRYLGVGRSSTEG</sequence>
<proteinExistence type="inferred from homology"/>
<dbReference type="EC" id="1.1.1.22" evidence="3 8"/>
<feature type="binding site" evidence="10">
    <location>
        <begin position="155"/>
        <end position="158"/>
    </location>
    <ligand>
        <name>substrate</name>
    </ligand>
</feature>
<dbReference type="InterPro" id="IPR036220">
    <property type="entry name" value="UDP-Glc/GDP-Man_DH_C_sf"/>
</dbReference>
<evidence type="ECO:0000256" key="1">
    <source>
        <dbReference type="ARBA" id="ARBA00004701"/>
    </source>
</evidence>
<feature type="binding site" evidence="11">
    <location>
        <position position="121"/>
    </location>
    <ligand>
        <name>NAD(+)</name>
        <dbReference type="ChEBI" id="CHEBI:57540"/>
    </ligand>
</feature>
<comment type="catalytic activity">
    <reaction evidence="7 8">
        <text>UDP-alpha-D-glucose + 2 NAD(+) + H2O = UDP-alpha-D-glucuronate + 2 NADH + 3 H(+)</text>
        <dbReference type="Rhea" id="RHEA:23596"/>
        <dbReference type="ChEBI" id="CHEBI:15377"/>
        <dbReference type="ChEBI" id="CHEBI:15378"/>
        <dbReference type="ChEBI" id="CHEBI:57540"/>
        <dbReference type="ChEBI" id="CHEBI:57945"/>
        <dbReference type="ChEBI" id="CHEBI:58052"/>
        <dbReference type="ChEBI" id="CHEBI:58885"/>
        <dbReference type="EC" id="1.1.1.22"/>
    </reaction>
</comment>
<feature type="binding site" evidence="11">
    <location>
        <position position="158"/>
    </location>
    <ligand>
        <name>NAD(+)</name>
        <dbReference type="ChEBI" id="CHEBI:57540"/>
    </ligand>
</feature>
<comment type="similarity">
    <text evidence="2 8">Belongs to the UDP-glucose/GDP-mannose dehydrogenase family.</text>
</comment>
<comment type="caution">
    <text evidence="13">The sequence shown here is derived from an EMBL/GenBank/DDBJ whole genome shotgun (WGS) entry which is preliminary data.</text>
</comment>
<dbReference type="InterPro" id="IPR014027">
    <property type="entry name" value="UDP-Glc/GDP-Man_DH_C"/>
</dbReference>
<evidence type="ECO:0000256" key="11">
    <source>
        <dbReference type="PIRSR" id="PIRSR500134-3"/>
    </source>
</evidence>
<dbReference type="InterPro" id="IPR008927">
    <property type="entry name" value="6-PGluconate_DH-like_C_sf"/>
</dbReference>
<evidence type="ECO:0000259" key="12">
    <source>
        <dbReference type="SMART" id="SM00984"/>
    </source>
</evidence>
<dbReference type="Proteomes" id="UP000437638">
    <property type="component" value="Unassembled WGS sequence"/>
</dbReference>
<dbReference type="InterPro" id="IPR028357">
    <property type="entry name" value="UDPglc_DH_bac"/>
</dbReference>
<dbReference type="SUPFAM" id="SSF51735">
    <property type="entry name" value="NAD(P)-binding Rossmann-fold domains"/>
    <property type="match status" value="1"/>
</dbReference>
<evidence type="ECO:0000256" key="4">
    <source>
        <dbReference type="ARBA" id="ARBA00015132"/>
    </source>
</evidence>
<dbReference type="RefSeq" id="WP_160418114.1">
    <property type="nucleotide sequence ID" value="NZ_WTKP01000004.1"/>
</dbReference>
<dbReference type="InterPro" id="IPR017476">
    <property type="entry name" value="UDP-Glc/GDP-Man"/>
</dbReference>
<dbReference type="Pfam" id="PF03721">
    <property type="entry name" value="UDPG_MGDP_dh_N"/>
    <property type="match status" value="1"/>
</dbReference>
<feature type="binding site" evidence="11">
    <location>
        <position position="86"/>
    </location>
    <ligand>
        <name>NAD(+)</name>
        <dbReference type="ChEBI" id="CHEBI:57540"/>
    </ligand>
</feature>
<evidence type="ECO:0000313" key="13">
    <source>
        <dbReference type="EMBL" id="MWJ27856.1"/>
    </source>
</evidence>
<evidence type="ECO:0000256" key="10">
    <source>
        <dbReference type="PIRSR" id="PIRSR500134-2"/>
    </source>
</evidence>
<evidence type="ECO:0000256" key="8">
    <source>
        <dbReference type="PIRNR" id="PIRNR000124"/>
    </source>
</evidence>
<name>A0A7X3KR07_9GAMM</name>
<feature type="domain" description="UDP-glucose/GDP-mannose dehydrogenase C-terminal" evidence="12">
    <location>
        <begin position="319"/>
        <end position="423"/>
    </location>
</feature>
<keyword evidence="14" id="KW-1185">Reference proteome</keyword>
<feature type="active site" description="Nucleophile" evidence="9">
    <location>
        <position position="266"/>
    </location>
</feature>
<dbReference type="Gene3D" id="1.20.5.100">
    <property type="entry name" value="Cytochrome c1, transmembrane anchor, C-terminal"/>
    <property type="match status" value="1"/>
</dbReference>
<dbReference type="SUPFAM" id="SSF52413">
    <property type="entry name" value="UDP-glucose/GDP-mannose dehydrogenase C-terminal domain"/>
    <property type="match status" value="1"/>
</dbReference>
<feature type="binding site" evidence="11">
    <location>
        <position position="30"/>
    </location>
    <ligand>
        <name>NAD(+)</name>
        <dbReference type="ChEBI" id="CHEBI:57540"/>
    </ligand>
</feature>
<dbReference type="GO" id="GO:0003979">
    <property type="term" value="F:UDP-glucose 6-dehydrogenase activity"/>
    <property type="evidence" value="ECO:0007669"/>
    <property type="project" value="UniProtKB-EC"/>
</dbReference>
<dbReference type="Pfam" id="PF00984">
    <property type="entry name" value="UDPG_MGDP_dh"/>
    <property type="match status" value="1"/>
</dbReference>
<feature type="binding site" evidence="11">
    <location>
        <position position="269"/>
    </location>
    <ligand>
        <name>NAD(+)</name>
        <dbReference type="ChEBI" id="CHEBI:57540"/>
    </ligand>
</feature>
<evidence type="ECO:0000256" key="5">
    <source>
        <dbReference type="ARBA" id="ARBA00023002"/>
    </source>
</evidence>
<dbReference type="NCBIfam" id="TIGR03026">
    <property type="entry name" value="NDP-sugDHase"/>
    <property type="match status" value="1"/>
</dbReference>
<dbReference type="GO" id="GO:0006065">
    <property type="term" value="P:UDP-glucuronate biosynthetic process"/>
    <property type="evidence" value="ECO:0007669"/>
    <property type="project" value="UniProtKB-UniPathway"/>
</dbReference>
<evidence type="ECO:0000256" key="2">
    <source>
        <dbReference type="ARBA" id="ARBA00006601"/>
    </source>
</evidence>
<feature type="binding site" evidence="11">
    <location>
        <position position="333"/>
    </location>
    <ligand>
        <name>NAD(+)</name>
        <dbReference type="ChEBI" id="CHEBI:57540"/>
    </ligand>
</feature>
<comment type="pathway">
    <text evidence="1">Nucleotide-sugar biosynthesis; UDP-alpha-D-glucuronate biosynthesis; UDP-alpha-D-glucuronate from UDP-alpha-D-glucose: step 1/1.</text>
</comment>
<dbReference type="PIRSF" id="PIRSF000124">
    <property type="entry name" value="UDPglc_GDPman_dh"/>
    <property type="match status" value="1"/>
</dbReference>
<dbReference type="Gene3D" id="3.40.50.720">
    <property type="entry name" value="NAD(P)-binding Rossmann-like Domain"/>
    <property type="match status" value="2"/>
</dbReference>
<feature type="binding site" evidence="11">
    <location>
        <position position="35"/>
    </location>
    <ligand>
        <name>NAD(+)</name>
        <dbReference type="ChEBI" id="CHEBI:57540"/>
    </ligand>
</feature>
<dbReference type="SUPFAM" id="SSF48179">
    <property type="entry name" value="6-phosphogluconate dehydrogenase C-terminal domain-like"/>
    <property type="match status" value="1"/>
</dbReference>
<evidence type="ECO:0000313" key="14">
    <source>
        <dbReference type="Proteomes" id="UP000437638"/>
    </source>
</evidence>
<evidence type="ECO:0000256" key="3">
    <source>
        <dbReference type="ARBA" id="ARBA00012954"/>
    </source>
</evidence>
<dbReference type="InterPro" id="IPR036291">
    <property type="entry name" value="NAD(P)-bd_dom_sf"/>
</dbReference>
<keyword evidence="5 8" id="KW-0560">Oxidoreductase</keyword>
<evidence type="ECO:0000256" key="6">
    <source>
        <dbReference type="ARBA" id="ARBA00023027"/>
    </source>
</evidence>
<dbReference type="Pfam" id="PF03720">
    <property type="entry name" value="UDPG_MGDP_dh_C"/>
    <property type="match status" value="1"/>
</dbReference>
<evidence type="ECO:0000256" key="7">
    <source>
        <dbReference type="ARBA" id="ARBA00047473"/>
    </source>
</evidence>
<dbReference type="GO" id="GO:0000271">
    <property type="term" value="P:polysaccharide biosynthetic process"/>
    <property type="evidence" value="ECO:0007669"/>
    <property type="project" value="InterPro"/>
</dbReference>
<dbReference type="PIRSF" id="PIRSF500134">
    <property type="entry name" value="UDPglc_DH_bac"/>
    <property type="match status" value="1"/>
</dbReference>
<reference evidence="13 14" key="1">
    <citation type="submission" date="2019-12" db="EMBL/GenBank/DDBJ databases">
        <title>Halomonas rutogse sp. nov. isolated from two lakes on Tibetan Plateau.</title>
        <authorList>
            <person name="Gao P."/>
        </authorList>
    </citation>
    <scope>NUCLEOTIDE SEQUENCE [LARGE SCALE GENOMIC DNA]</scope>
    <source>
        <strain evidence="13 14">ZH2S</strain>
    </source>
</reference>
<gene>
    <name evidence="13" type="ORF">GPM19_06495</name>
</gene>
<feature type="binding site" evidence="10">
    <location>
        <position position="210"/>
    </location>
    <ligand>
        <name>substrate</name>
    </ligand>
</feature>